<dbReference type="InterPro" id="IPR050645">
    <property type="entry name" value="Histidine_acid_phosphatase"/>
</dbReference>
<dbReference type="SUPFAM" id="SSF53254">
    <property type="entry name" value="Phosphoglycerate mutase-like"/>
    <property type="match status" value="1"/>
</dbReference>
<protein>
    <recommendedName>
        <fullName evidence="6">Histidine acid phosphatase</fullName>
    </recommendedName>
</protein>
<evidence type="ECO:0008006" key="6">
    <source>
        <dbReference type="Google" id="ProtNLM"/>
    </source>
</evidence>
<keyword evidence="2" id="KW-1133">Transmembrane helix</keyword>
<dbReference type="Gene3D" id="3.40.50.1240">
    <property type="entry name" value="Phosphoglycerate mutase-like"/>
    <property type="match status" value="1"/>
</dbReference>
<accession>A0A8H3EG30</accession>
<dbReference type="PANTHER" id="PTHR11567">
    <property type="entry name" value="ACID PHOSPHATASE-RELATED"/>
    <property type="match status" value="1"/>
</dbReference>
<feature type="chain" id="PRO_5034557979" description="Histidine acid phosphatase" evidence="3">
    <location>
        <begin position="18"/>
        <end position="473"/>
    </location>
</feature>
<evidence type="ECO:0000256" key="1">
    <source>
        <dbReference type="ARBA" id="ARBA00005375"/>
    </source>
</evidence>
<evidence type="ECO:0000256" key="3">
    <source>
        <dbReference type="SAM" id="SignalP"/>
    </source>
</evidence>
<comment type="caution">
    <text evidence="4">The sequence shown here is derived from an EMBL/GenBank/DDBJ whole genome shotgun (WGS) entry which is preliminary data.</text>
</comment>
<feature type="signal peptide" evidence="3">
    <location>
        <begin position="1"/>
        <end position="17"/>
    </location>
</feature>
<proteinExistence type="inferred from homology"/>
<keyword evidence="2" id="KW-0472">Membrane</keyword>
<dbReference type="CDD" id="cd07061">
    <property type="entry name" value="HP_HAP_like"/>
    <property type="match status" value="1"/>
</dbReference>
<sequence>MMFQGFLLAVLPVATSAQTVLGVYIFSRHGDRTAKAPGSTHLTNLGYQEIFNSGTYFRNRYIASDASLKIANISNDLVKLSQLSVSAPLDNVLMPSATGFLQGLYPPVGDTVSSVELHNGTNVTAPLGGYQIIPIAQAASGTNSEDQAWLQGASNCQNAILSSNDYFVSDEYMTLLSSTQAFYLGLSPMVNKTFSNDQLSFKNAYTIFDLLNVANIDNVTFPSQDQLTSDTLFQLRTLADNHEFNLAYNSSEPVRAIAGATLAAQIVQGLNTTIVSNGSTKLTIQFGAYGSFQSFFGLANLTQANEDFYGIPDYASTMVFELYTDVSVSSFPSTEDLRVRFLFHNGTTNSTSEPTAYPLFGSNSQNLSWADFTSGMGKFSIGNQNDWCSACGNTTGVCSSSILSSSSNGGNSSSTLSTNSNGSGNGLSPAANGVIGAMVTLAVILGLEMLALLLGGYRIVSKKRLASNTASKS</sequence>
<organism evidence="4 5">
    <name type="scientific">Gomphillus americanus</name>
    <dbReference type="NCBI Taxonomy" id="1940652"/>
    <lineage>
        <taxon>Eukaryota</taxon>
        <taxon>Fungi</taxon>
        <taxon>Dikarya</taxon>
        <taxon>Ascomycota</taxon>
        <taxon>Pezizomycotina</taxon>
        <taxon>Lecanoromycetes</taxon>
        <taxon>OSLEUM clade</taxon>
        <taxon>Ostropomycetidae</taxon>
        <taxon>Ostropales</taxon>
        <taxon>Graphidaceae</taxon>
        <taxon>Gomphilloideae</taxon>
        <taxon>Gomphillus</taxon>
    </lineage>
</organism>
<name>A0A8H3EG30_9LECA</name>
<dbReference type="GO" id="GO:0016791">
    <property type="term" value="F:phosphatase activity"/>
    <property type="evidence" value="ECO:0007669"/>
    <property type="project" value="TreeGrafter"/>
</dbReference>
<dbReference type="InterPro" id="IPR029033">
    <property type="entry name" value="His_PPase_superfam"/>
</dbReference>
<dbReference type="OrthoDB" id="258392at2759"/>
<feature type="transmembrane region" description="Helical" evidence="2">
    <location>
        <begin position="433"/>
        <end position="454"/>
    </location>
</feature>
<comment type="similarity">
    <text evidence="1">Belongs to the histidine acid phosphatase family.</text>
</comment>
<evidence type="ECO:0000256" key="2">
    <source>
        <dbReference type="SAM" id="Phobius"/>
    </source>
</evidence>
<keyword evidence="5" id="KW-1185">Reference proteome</keyword>
<evidence type="ECO:0000313" key="5">
    <source>
        <dbReference type="Proteomes" id="UP000664169"/>
    </source>
</evidence>
<keyword evidence="3" id="KW-0732">Signal</keyword>
<dbReference type="InterPro" id="IPR000560">
    <property type="entry name" value="His_Pase_clade-2"/>
</dbReference>
<evidence type="ECO:0000313" key="4">
    <source>
        <dbReference type="EMBL" id="CAF9903317.1"/>
    </source>
</evidence>
<dbReference type="EMBL" id="CAJPDQ010000001">
    <property type="protein sequence ID" value="CAF9903317.1"/>
    <property type="molecule type" value="Genomic_DNA"/>
</dbReference>
<reference evidence="4" key="1">
    <citation type="submission" date="2021-03" db="EMBL/GenBank/DDBJ databases">
        <authorList>
            <person name="Tagirdzhanova G."/>
        </authorList>
    </citation>
    <scope>NUCLEOTIDE SEQUENCE</scope>
</reference>
<keyword evidence="2" id="KW-0812">Transmembrane</keyword>
<dbReference type="AlphaFoldDB" id="A0A8H3EG30"/>
<dbReference type="Pfam" id="PF00328">
    <property type="entry name" value="His_Phos_2"/>
    <property type="match status" value="1"/>
</dbReference>
<dbReference type="Proteomes" id="UP000664169">
    <property type="component" value="Unassembled WGS sequence"/>
</dbReference>
<dbReference type="PANTHER" id="PTHR11567:SF142">
    <property type="entry name" value="PHOSPHOGLYCERATE MUTASE-LIKE PROTEIN"/>
    <property type="match status" value="1"/>
</dbReference>
<gene>
    <name evidence="4" type="ORF">GOMPHAMPRED_000187</name>
</gene>